<sequence length="115" mass="12311">MARKETKDMQKYRQRLQVRADIEQDAHNVSGGFYTVTLDAPPHPHSVVGVAVGAPMPSAMEAVVSMQEYARGLGADGVLGMAICTDPQGSRGIGNDFGTPRFIAYGTAVRWASSE</sequence>
<organism evidence="1 2">
    <name type="scientific">Streptomyces polychromogenes</name>
    <dbReference type="NCBI Taxonomy" id="67342"/>
    <lineage>
        <taxon>Bacteria</taxon>
        <taxon>Bacillati</taxon>
        <taxon>Actinomycetota</taxon>
        <taxon>Actinomycetes</taxon>
        <taxon>Kitasatosporales</taxon>
        <taxon>Streptomycetaceae</taxon>
        <taxon>Streptomyces</taxon>
    </lineage>
</organism>
<gene>
    <name evidence="1" type="ORF">GCM10010302_75060</name>
</gene>
<comment type="caution">
    <text evidence="1">The sequence shown here is derived from an EMBL/GenBank/DDBJ whole genome shotgun (WGS) entry which is preliminary data.</text>
</comment>
<evidence type="ECO:0000313" key="1">
    <source>
        <dbReference type="EMBL" id="GAA0324902.1"/>
    </source>
</evidence>
<dbReference type="Proteomes" id="UP001501867">
    <property type="component" value="Unassembled WGS sequence"/>
</dbReference>
<dbReference type="InterPro" id="IPR035439">
    <property type="entry name" value="UPF0145_dom_sf"/>
</dbReference>
<keyword evidence="2" id="KW-1185">Reference proteome</keyword>
<dbReference type="RefSeq" id="WP_344170067.1">
    <property type="nucleotide sequence ID" value="NZ_BAAABV010000036.1"/>
</dbReference>
<proteinExistence type="predicted"/>
<reference evidence="1 2" key="1">
    <citation type="journal article" date="2019" name="Int. J. Syst. Evol. Microbiol.">
        <title>The Global Catalogue of Microorganisms (GCM) 10K type strain sequencing project: providing services to taxonomists for standard genome sequencing and annotation.</title>
        <authorList>
            <consortium name="The Broad Institute Genomics Platform"/>
            <consortium name="The Broad Institute Genome Sequencing Center for Infectious Disease"/>
            <person name="Wu L."/>
            <person name="Ma J."/>
        </authorList>
    </citation>
    <scope>NUCLEOTIDE SEQUENCE [LARGE SCALE GENOMIC DNA]</scope>
    <source>
        <strain evidence="1 2">JCM 4505</strain>
    </source>
</reference>
<dbReference type="Gene3D" id="3.30.110.70">
    <property type="entry name" value="Hypothetical protein apc22750. Chain B"/>
    <property type="match status" value="1"/>
</dbReference>
<protein>
    <submittedName>
        <fullName evidence="1">Uncharacterized protein</fullName>
    </submittedName>
</protein>
<accession>A0ABN0W4I3</accession>
<dbReference type="SUPFAM" id="SSF117782">
    <property type="entry name" value="YbjQ-like"/>
    <property type="match status" value="1"/>
</dbReference>
<dbReference type="EMBL" id="BAAABV010000036">
    <property type="protein sequence ID" value="GAA0324902.1"/>
    <property type="molecule type" value="Genomic_DNA"/>
</dbReference>
<name>A0ABN0W4I3_9ACTN</name>
<evidence type="ECO:0000313" key="2">
    <source>
        <dbReference type="Proteomes" id="UP001501867"/>
    </source>
</evidence>